<feature type="transmembrane region" description="Helical" evidence="1">
    <location>
        <begin position="52"/>
        <end position="68"/>
    </location>
</feature>
<organism evidence="2 3">
    <name type="scientific">Portunus trituberculatus</name>
    <name type="common">Swimming crab</name>
    <name type="synonym">Neptunus trituberculatus</name>
    <dbReference type="NCBI Taxonomy" id="210409"/>
    <lineage>
        <taxon>Eukaryota</taxon>
        <taxon>Metazoa</taxon>
        <taxon>Ecdysozoa</taxon>
        <taxon>Arthropoda</taxon>
        <taxon>Crustacea</taxon>
        <taxon>Multicrustacea</taxon>
        <taxon>Malacostraca</taxon>
        <taxon>Eumalacostraca</taxon>
        <taxon>Eucarida</taxon>
        <taxon>Decapoda</taxon>
        <taxon>Pleocyemata</taxon>
        <taxon>Brachyura</taxon>
        <taxon>Eubrachyura</taxon>
        <taxon>Portunoidea</taxon>
        <taxon>Portunidae</taxon>
        <taxon>Portuninae</taxon>
        <taxon>Portunus</taxon>
    </lineage>
</organism>
<gene>
    <name evidence="2" type="ORF">E2C01_010528</name>
</gene>
<evidence type="ECO:0000313" key="3">
    <source>
        <dbReference type="Proteomes" id="UP000324222"/>
    </source>
</evidence>
<evidence type="ECO:0000256" key="1">
    <source>
        <dbReference type="SAM" id="Phobius"/>
    </source>
</evidence>
<evidence type="ECO:0000313" key="2">
    <source>
        <dbReference type="EMBL" id="MPC17664.1"/>
    </source>
</evidence>
<accession>A0A5B7D8Q6</accession>
<reference evidence="2 3" key="1">
    <citation type="submission" date="2019-05" db="EMBL/GenBank/DDBJ databases">
        <title>Another draft genome of Portunus trituberculatus and its Hox gene families provides insights of decapod evolution.</title>
        <authorList>
            <person name="Jeong J.-H."/>
            <person name="Song I."/>
            <person name="Kim S."/>
            <person name="Choi T."/>
            <person name="Kim D."/>
            <person name="Ryu S."/>
            <person name="Kim W."/>
        </authorList>
    </citation>
    <scope>NUCLEOTIDE SEQUENCE [LARGE SCALE GENOMIC DNA]</scope>
    <source>
        <tissue evidence="2">Muscle</tissue>
    </source>
</reference>
<keyword evidence="1" id="KW-0472">Membrane</keyword>
<keyword evidence="1" id="KW-0812">Transmembrane</keyword>
<keyword evidence="1" id="KW-1133">Transmembrane helix</keyword>
<name>A0A5B7D8Q6_PORTR</name>
<dbReference type="EMBL" id="VSRR010000610">
    <property type="protein sequence ID" value="MPC17664.1"/>
    <property type="molecule type" value="Genomic_DNA"/>
</dbReference>
<dbReference type="AlphaFoldDB" id="A0A5B7D8Q6"/>
<dbReference type="Proteomes" id="UP000324222">
    <property type="component" value="Unassembled WGS sequence"/>
</dbReference>
<sequence>MFYNPPPHRDHLKIRHPRLSPLKIHSLLRSALFFIDIQKNNKTLLVHLQKHVPHHLPLLLLLLLLLLLHHH</sequence>
<comment type="caution">
    <text evidence="2">The sequence shown here is derived from an EMBL/GenBank/DDBJ whole genome shotgun (WGS) entry which is preliminary data.</text>
</comment>
<proteinExistence type="predicted"/>
<protein>
    <submittedName>
        <fullName evidence="2">Uncharacterized protein</fullName>
    </submittedName>
</protein>
<keyword evidence="3" id="KW-1185">Reference proteome</keyword>